<dbReference type="OrthoDB" id="9800919at2"/>
<name>A0A238YTX6_9BACT</name>
<evidence type="ECO:0000313" key="8">
    <source>
        <dbReference type="EMBL" id="SNR74736.1"/>
    </source>
</evidence>
<keyword evidence="2" id="KW-0963">Cytoplasm</keyword>
<dbReference type="PANTHER" id="PTHR46565:SF20">
    <property type="entry name" value="COLD SHOCK DOMAIN-CONTAINING PROTEIN 4"/>
    <property type="match status" value="1"/>
</dbReference>
<organism evidence="8 9">
    <name type="scientific">Humidesulfovibrio mexicanus</name>
    <dbReference type="NCBI Taxonomy" id="147047"/>
    <lineage>
        <taxon>Bacteria</taxon>
        <taxon>Pseudomonadati</taxon>
        <taxon>Thermodesulfobacteriota</taxon>
        <taxon>Desulfovibrionia</taxon>
        <taxon>Desulfovibrionales</taxon>
        <taxon>Desulfovibrionaceae</taxon>
        <taxon>Humidesulfovibrio</taxon>
    </lineage>
</organism>
<dbReference type="GO" id="GO:0003677">
    <property type="term" value="F:DNA binding"/>
    <property type="evidence" value="ECO:0007669"/>
    <property type="project" value="UniProtKB-KW"/>
</dbReference>
<protein>
    <submittedName>
        <fullName evidence="8">Cold-shock DNA-binding protein family</fullName>
    </submittedName>
</protein>
<dbReference type="SUPFAM" id="SSF50249">
    <property type="entry name" value="Nucleic acid-binding proteins"/>
    <property type="match status" value="1"/>
</dbReference>
<dbReference type="Gene3D" id="2.40.50.140">
    <property type="entry name" value="Nucleic acid-binding proteins"/>
    <property type="match status" value="1"/>
</dbReference>
<keyword evidence="9" id="KW-1185">Reference proteome</keyword>
<keyword evidence="5" id="KW-0010">Activator</keyword>
<dbReference type="Proteomes" id="UP000198324">
    <property type="component" value="Unassembled WGS sequence"/>
</dbReference>
<keyword evidence="6" id="KW-0804">Transcription</keyword>
<proteinExistence type="predicted"/>
<dbReference type="EMBL" id="FZOC01000002">
    <property type="protein sequence ID" value="SNR74736.1"/>
    <property type="molecule type" value="Genomic_DNA"/>
</dbReference>
<dbReference type="AlphaFoldDB" id="A0A238YTX6"/>
<keyword evidence="3" id="KW-0805">Transcription regulation</keyword>
<evidence type="ECO:0000256" key="2">
    <source>
        <dbReference type="ARBA" id="ARBA00022490"/>
    </source>
</evidence>
<evidence type="ECO:0000256" key="3">
    <source>
        <dbReference type="ARBA" id="ARBA00023015"/>
    </source>
</evidence>
<dbReference type="InterPro" id="IPR012156">
    <property type="entry name" value="Cold_shock_CspA"/>
</dbReference>
<dbReference type="PRINTS" id="PR00050">
    <property type="entry name" value="COLDSHOCK"/>
</dbReference>
<gene>
    <name evidence="8" type="ORF">SAMN04488503_1005</name>
</gene>
<evidence type="ECO:0000256" key="5">
    <source>
        <dbReference type="ARBA" id="ARBA00023159"/>
    </source>
</evidence>
<evidence type="ECO:0000313" key="9">
    <source>
        <dbReference type="Proteomes" id="UP000198324"/>
    </source>
</evidence>
<evidence type="ECO:0000259" key="7">
    <source>
        <dbReference type="PROSITE" id="PS51857"/>
    </source>
</evidence>
<dbReference type="SMART" id="SM00357">
    <property type="entry name" value="CSP"/>
    <property type="match status" value="1"/>
</dbReference>
<dbReference type="CDD" id="cd04458">
    <property type="entry name" value="CSP_CDS"/>
    <property type="match status" value="1"/>
</dbReference>
<dbReference type="PIRSF" id="PIRSF002599">
    <property type="entry name" value="Cold_shock_A"/>
    <property type="match status" value="1"/>
</dbReference>
<dbReference type="RefSeq" id="WP_089272381.1">
    <property type="nucleotide sequence ID" value="NZ_FZOC01000002.1"/>
</dbReference>
<keyword evidence="4 8" id="KW-0238">DNA-binding</keyword>
<dbReference type="PROSITE" id="PS51857">
    <property type="entry name" value="CSD_2"/>
    <property type="match status" value="1"/>
</dbReference>
<reference evidence="8 9" key="1">
    <citation type="submission" date="2017-06" db="EMBL/GenBank/DDBJ databases">
        <authorList>
            <person name="Kim H.J."/>
            <person name="Triplett B.A."/>
        </authorList>
    </citation>
    <scope>NUCLEOTIDE SEQUENCE [LARGE SCALE GENOMIC DNA]</scope>
    <source>
        <strain evidence="8 9">DSM 13116</strain>
    </source>
</reference>
<comment type="subcellular location">
    <subcellularLocation>
        <location evidence="1">Cytoplasm</location>
    </subcellularLocation>
</comment>
<feature type="domain" description="CSD" evidence="7">
    <location>
        <begin position="3"/>
        <end position="67"/>
    </location>
</feature>
<dbReference type="InterPro" id="IPR011129">
    <property type="entry name" value="CSD"/>
</dbReference>
<evidence type="ECO:0000256" key="1">
    <source>
        <dbReference type="ARBA" id="ARBA00004496"/>
    </source>
</evidence>
<accession>A0A238YTX6</accession>
<dbReference type="InterPro" id="IPR012340">
    <property type="entry name" value="NA-bd_OB-fold"/>
</dbReference>
<dbReference type="InterPro" id="IPR002059">
    <property type="entry name" value="CSP_DNA-bd"/>
</dbReference>
<evidence type="ECO:0000256" key="4">
    <source>
        <dbReference type="ARBA" id="ARBA00023125"/>
    </source>
</evidence>
<sequence length="75" mass="8475">MRRLRGVVSYFDERKGFGFITDEAGRDVFVHYAEIQREGFQTLAPGEAVLFDLAEGGNALRAVNVELRDEKARRG</sequence>
<dbReference type="PANTHER" id="PTHR46565">
    <property type="entry name" value="COLD SHOCK DOMAIN PROTEIN 2"/>
    <property type="match status" value="1"/>
</dbReference>
<dbReference type="Pfam" id="PF00313">
    <property type="entry name" value="CSD"/>
    <property type="match status" value="1"/>
</dbReference>
<dbReference type="GO" id="GO:0005829">
    <property type="term" value="C:cytosol"/>
    <property type="evidence" value="ECO:0007669"/>
    <property type="project" value="UniProtKB-ARBA"/>
</dbReference>
<evidence type="ECO:0000256" key="6">
    <source>
        <dbReference type="ARBA" id="ARBA00023163"/>
    </source>
</evidence>